<dbReference type="EMBL" id="ABVL01000008">
    <property type="protein sequence ID" value="EDY19295.1"/>
    <property type="molecule type" value="Genomic_DNA"/>
</dbReference>
<dbReference type="AlphaFoldDB" id="B4D255"/>
<evidence type="ECO:0000313" key="4">
    <source>
        <dbReference type="EMBL" id="EDY19295.1"/>
    </source>
</evidence>
<dbReference type="PANTHER" id="PTHR43133:SF51">
    <property type="entry name" value="RNA POLYMERASE SIGMA FACTOR"/>
    <property type="match status" value="1"/>
</dbReference>
<dbReference type="InParanoid" id="B4D255"/>
<keyword evidence="3" id="KW-0804">Transcription</keyword>
<dbReference type="GO" id="GO:0016987">
    <property type="term" value="F:sigma factor activity"/>
    <property type="evidence" value="ECO:0007669"/>
    <property type="project" value="UniProtKB-KW"/>
</dbReference>
<dbReference type="RefSeq" id="WP_006980305.1">
    <property type="nucleotide sequence ID" value="NZ_ABVL01000008.1"/>
</dbReference>
<comment type="caution">
    <text evidence="4">The sequence shown here is derived from an EMBL/GenBank/DDBJ whole genome shotgun (WGS) entry which is preliminary data.</text>
</comment>
<keyword evidence="2" id="KW-0731">Sigma factor</keyword>
<evidence type="ECO:0000256" key="1">
    <source>
        <dbReference type="ARBA" id="ARBA00023015"/>
    </source>
</evidence>
<dbReference type="Gene3D" id="1.10.1740.10">
    <property type="match status" value="1"/>
</dbReference>
<name>B4D255_9BACT</name>
<sequence>MTTEPRPALDDASFHTTRWTRVCLAKADSDDGRKALADLCAAYYAPVMAFLRCELRDAEAARELSHAFFAGMLAGGTIRTAEEERGRFRSYLLGAVKHFLSHHRAAALRMKRGGGVVPVPMDDEAVGALPDPRQLSPDAAFDRQWALTVLSRGLDALRAECRDEGREDFFERVKPLLTGDGEHGGQAEIAEACGMGLEAFRMAMHRLKKRLRQCVKAEVAGTLDDPTRVQEEMEALFAALGS</sequence>
<proteinExistence type="predicted"/>
<keyword evidence="1" id="KW-0805">Transcription regulation</keyword>
<dbReference type="PANTHER" id="PTHR43133">
    <property type="entry name" value="RNA POLYMERASE ECF-TYPE SIGMA FACTO"/>
    <property type="match status" value="1"/>
</dbReference>
<dbReference type="STRING" id="497964.CfE428DRAFT_2980"/>
<protein>
    <submittedName>
        <fullName evidence="4">RNA polymerase, sigma-24 subunit, ECF subfamily</fullName>
    </submittedName>
</protein>
<reference evidence="4 5" key="1">
    <citation type="journal article" date="2011" name="J. Bacteriol.">
        <title>Genome sequence of Chthoniobacter flavus Ellin428, an aerobic heterotrophic soil bacterium.</title>
        <authorList>
            <person name="Kant R."/>
            <person name="van Passel M.W."/>
            <person name="Palva A."/>
            <person name="Lucas S."/>
            <person name="Lapidus A."/>
            <person name="Glavina Del Rio T."/>
            <person name="Dalin E."/>
            <person name="Tice H."/>
            <person name="Bruce D."/>
            <person name="Goodwin L."/>
            <person name="Pitluck S."/>
            <person name="Larimer F.W."/>
            <person name="Land M.L."/>
            <person name="Hauser L."/>
            <person name="Sangwan P."/>
            <person name="de Vos W.M."/>
            <person name="Janssen P.H."/>
            <person name="Smidt H."/>
        </authorList>
    </citation>
    <scope>NUCLEOTIDE SEQUENCE [LARGE SCALE GENOMIC DNA]</scope>
    <source>
        <strain evidence="4 5">Ellin428</strain>
    </source>
</reference>
<organism evidence="4 5">
    <name type="scientific">Chthoniobacter flavus Ellin428</name>
    <dbReference type="NCBI Taxonomy" id="497964"/>
    <lineage>
        <taxon>Bacteria</taxon>
        <taxon>Pseudomonadati</taxon>
        <taxon>Verrucomicrobiota</taxon>
        <taxon>Spartobacteria</taxon>
        <taxon>Chthoniobacterales</taxon>
        <taxon>Chthoniobacteraceae</taxon>
        <taxon>Chthoniobacter</taxon>
    </lineage>
</organism>
<dbReference type="eggNOG" id="COG1595">
    <property type="taxonomic scope" value="Bacteria"/>
</dbReference>
<evidence type="ECO:0000313" key="5">
    <source>
        <dbReference type="Proteomes" id="UP000005824"/>
    </source>
</evidence>
<evidence type="ECO:0000256" key="2">
    <source>
        <dbReference type="ARBA" id="ARBA00023082"/>
    </source>
</evidence>
<accession>B4D255</accession>
<evidence type="ECO:0000256" key="3">
    <source>
        <dbReference type="ARBA" id="ARBA00023163"/>
    </source>
</evidence>
<dbReference type="Proteomes" id="UP000005824">
    <property type="component" value="Unassembled WGS sequence"/>
</dbReference>
<dbReference type="InterPro" id="IPR039425">
    <property type="entry name" value="RNA_pol_sigma-70-like"/>
</dbReference>
<keyword evidence="5" id="KW-1185">Reference proteome</keyword>
<gene>
    <name evidence="4" type="ORF">CfE428DRAFT_2980</name>
</gene>